<dbReference type="CDD" id="cd21451">
    <property type="entry name" value="DLC-like_TCTEX1D"/>
    <property type="match status" value="1"/>
</dbReference>
<reference evidence="4" key="1">
    <citation type="submission" date="2011-08" db="EMBL/GenBank/DDBJ databases">
        <title>The draft genome of Latimeria chalumnae.</title>
        <authorList>
            <person name="Di Palma F."/>
            <person name="Alfoldi J."/>
            <person name="Johnson J."/>
            <person name="Berlin A."/>
            <person name="Gnerre S."/>
            <person name="Jaffe D."/>
            <person name="MacCallum I."/>
            <person name="Young S."/>
            <person name="Walker B.J."/>
            <person name="Lander E."/>
            <person name="Lindblad-Toh K."/>
        </authorList>
    </citation>
    <scope>NUCLEOTIDE SEQUENCE [LARGE SCALE GENOMIC DNA]</scope>
    <source>
        <strain evidence="4">Wild caught</strain>
    </source>
</reference>
<dbReference type="HOGENOM" id="CLU_097204_4_0_1"/>
<evidence type="ECO:0008006" key="5">
    <source>
        <dbReference type="Google" id="ProtNLM"/>
    </source>
</evidence>
<dbReference type="GO" id="GO:0005868">
    <property type="term" value="C:cytoplasmic dynein complex"/>
    <property type="evidence" value="ECO:0007669"/>
    <property type="project" value="TreeGrafter"/>
</dbReference>
<dbReference type="AlphaFoldDB" id="H3B061"/>
<dbReference type="Ensembl" id="ENSLACT00000015388.1">
    <property type="protein sequence ID" value="ENSLACP00000015282.1"/>
    <property type="gene ID" value="ENSLACG00000013452.1"/>
</dbReference>
<dbReference type="InterPro" id="IPR005334">
    <property type="entry name" value="Tctex-1-like"/>
</dbReference>
<feature type="compositionally biased region" description="Polar residues" evidence="2">
    <location>
        <begin position="1"/>
        <end position="15"/>
    </location>
</feature>
<proteinExistence type="inferred from homology"/>
<protein>
    <recommendedName>
        <fullName evidence="5">Tctex1 domain containing 1</fullName>
    </recommendedName>
</protein>
<evidence type="ECO:0000256" key="2">
    <source>
        <dbReference type="SAM" id="MobiDB-lite"/>
    </source>
</evidence>
<dbReference type="GO" id="GO:0045505">
    <property type="term" value="F:dynein intermediate chain binding"/>
    <property type="evidence" value="ECO:0007669"/>
    <property type="project" value="TreeGrafter"/>
</dbReference>
<dbReference type="PANTHER" id="PTHR21255:SF68">
    <property type="entry name" value="TCTEX1 DOMAIN-CONTAINING PROTEIN 1-B-LIKE"/>
    <property type="match status" value="1"/>
</dbReference>
<dbReference type="OMA" id="KYERERC"/>
<evidence type="ECO:0000256" key="1">
    <source>
        <dbReference type="ARBA" id="ARBA00005361"/>
    </source>
</evidence>
<dbReference type="PANTHER" id="PTHR21255">
    <property type="entry name" value="T-COMPLEX-ASSOCIATED-TESTIS-EXPRESSED 1/ DYNEIN LIGHT CHAIN"/>
    <property type="match status" value="1"/>
</dbReference>
<feature type="compositionally biased region" description="Basic and acidic residues" evidence="2">
    <location>
        <begin position="16"/>
        <end position="28"/>
    </location>
</feature>
<dbReference type="InterPro" id="IPR038586">
    <property type="entry name" value="Tctex-1-like_sf"/>
</dbReference>
<sequence>KVKVSPRTSPANQIKQGDRKREKGGWNIKKESSSHLNLKTCPAANSCKNKPIKLISYENNMYHPQPVRKFSALEAQKVMRSVLEEKLKHVRYDEKAGARLTVDLAESVKDAVRALGYERYKLVCYVVLGAVRRSEISCCSRSVWSPVSDTYAEYCFKNDSLFALCIVFAVYYE</sequence>
<dbReference type="Pfam" id="PF03645">
    <property type="entry name" value="Tctex-1"/>
    <property type="match status" value="1"/>
</dbReference>
<dbReference type="GO" id="GO:0007018">
    <property type="term" value="P:microtubule-based movement"/>
    <property type="evidence" value="ECO:0007669"/>
    <property type="project" value="TreeGrafter"/>
</dbReference>
<organism evidence="3 4">
    <name type="scientific">Latimeria chalumnae</name>
    <name type="common">Coelacanth</name>
    <dbReference type="NCBI Taxonomy" id="7897"/>
    <lineage>
        <taxon>Eukaryota</taxon>
        <taxon>Metazoa</taxon>
        <taxon>Chordata</taxon>
        <taxon>Craniata</taxon>
        <taxon>Vertebrata</taxon>
        <taxon>Euteleostomi</taxon>
        <taxon>Coelacanthiformes</taxon>
        <taxon>Coelacanthidae</taxon>
        <taxon>Latimeria</taxon>
    </lineage>
</organism>
<keyword evidence="4" id="KW-1185">Reference proteome</keyword>
<reference evidence="3" key="3">
    <citation type="submission" date="2025-09" db="UniProtKB">
        <authorList>
            <consortium name="Ensembl"/>
        </authorList>
    </citation>
    <scope>IDENTIFICATION</scope>
</reference>
<comment type="similarity">
    <text evidence="1">Belongs to the dynein light chain Tctex-type family.</text>
</comment>
<dbReference type="Proteomes" id="UP000008672">
    <property type="component" value="Unassembled WGS sequence"/>
</dbReference>
<name>H3B061_LATCH</name>
<dbReference type="eggNOG" id="KOG4108">
    <property type="taxonomic scope" value="Eukaryota"/>
</dbReference>
<dbReference type="STRING" id="7897.ENSLACP00000015282"/>
<evidence type="ECO:0000313" key="3">
    <source>
        <dbReference type="Ensembl" id="ENSLACP00000015282.1"/>
    </source>
</evidence>
<dbReference type="EMBL" id="AFYH01107173">
    <property type="status" value="NOT_ANNOTATED_CDS"/>
    <property type="molecule type" value="Genomic_DNA"/>
</dbReference>
<dbReference type="InParanoid" id="H3B061"/>
<accession>H3B061</accession>
<feature type="region of interest" description="Disordered" evidence="2">
    <location>
        <begin position="1"/>
        <end position="28"/>
    </location>
</feature>
<reference evidence="3" key="2">
    <citation type="submission" date="2025-08" db="UniProtKB">
        <authorList>
            <consortium name="Ensembl"/>
        </authorList>
    </citation>
    <scope>IDENTIFICATION</scope>
</reference>
<evidence type="ECO:0000313" key="4">
    <source>
        <dbReference type="Proteomes" id="UP000008672"/>
    </source>
</evidence>
<dbReference type="GeneTree" id="ENSGT00940000162474"/>
<dbReference type="Gene3D" id="3.30.1140.40">
    <property type="entry name" value="Tctex-1"/>
    <property type="match status" value="1"/>
</dbReference>
<dbReference type="GO" id="GO:0005737">
    <property type="term" value="C:cytoplasm"/>
    <property type="evidence" value="ECO:0007669"/>
    <property type="project" value="TreeGrafter"/>
</dbReference>
<dbReference type="Bgee" id="ENSLACG00000013452">
    <property type="expression patterns" value="Expressed in muscle tissue and 3 other cell types or tissues"/>
</dbReference>